<dbReference type="Pfam" id="PF01966">
    <property type="entry name" value="HD"/>
    <property type="match status" value="1"/>
</dbReference>
<dbReference type="EMBL" id="JAFIRA010000001">
    <property type="protein sequence ID" value="MCJ2541491.1"/>
    <property type="molecule type" value="Genomic_DNA"/>
</dbReference>
<accession>A0ABT0C6S6</accession>
<sequence length="429" mass="49115">MALRFCKSRTYHDPLHGAISLDGGDAVEALLIRLIDTPAFQRLRRIRQLDTAFFTFHGAEGSRFTHSVGVLYITRRLFDKLARRYAELRPYRAVTLASALLHDIGHSPFSHAGEEIFGCHHEAWTARILREDPQVSTLLAEFDPQLPAQMQQVLQKQFPLPLVGQLISSQLDCDRFDYLMRDSLLTGAQYGHLDLDRIVTVMDYDPETGSLSIPARKGLGAIEHYLVVRYFMYTQVYQHPKSLCARFILDRLFKRAQVLLQRGEIELDPVLTAWLWAAIAAQKGDPFELPLPLYLAADDGLFSYPFRFWAMSGRDPILADLSRRYLDRDLFKARNITHLPEEDRQTLVASVSEKMRREGLDPESYLGIRSAHTQGYSLYAQGIQLQTERGCEEIAQLSPLVRALVKTQQQVWLIFPRPYSDIVEGFLYA</sequence>
<keyword evidence="3" id="KW-1185">Reference proteome</keyword>
<organism evidence="2 3">
    <name type="scientific">Thermostichus vulcanus str. 'Rupite'</name>
    <dbReference type="NCBI Taxonomy" id="2813851"/>
    <lineage>
        <taxon>Bacteria</taxon>
        <taxon>Bacillati</taxon>
        <taxon>Cyanobacteriota</taxon>
        <taxon>Cyanophyceae</taxon>
        <taxon>Thermostichales</taxon>
        <taxon>Thermostichaceae</taxon>
        <taxon>Thermostichus</taxon>
    </lineage>
</organism>
<proteinExistence type="predicted"/>
<dbReference type="PROSITE" id="PS51831">
    <property type="entry name" value="HD"/>
    <property type="match status" value="1"/>
</dbReference>
<evidence type="ECO:0000313" key="2">
    <source>
        <dbReference type="EMBL" id="MCJ2541491.1"/>
    </source>
</evidence>
<dbReference type="CDD" id="cd00077">
    <property type="entry name" value="HDc"/>
    <property type="match status" value="1"/>
</dbReference>
<evidence type="ECO:0000313" key="3">
    <source>
        <dbReference type="Proteomes" id="UP000830835"/>
    </source>
</evidence>
<dbReference type="PANTHER" id="PTHR11373:SF4">
    <property type="entry name" value="DEOXYNUCLEOSIDE TRIPHOSPHATE TRIPHOSPHOHYDROLASE SAMHD1"/>
    <property type="match status" value="1"/>
</dbReference>
<dbReference type="InterPro" id="IPR003607">
    <property type="entry name" value="HD/PDEase_dom"/>
</dbReference>
<comment type="caution">
    <text evidence="2">The sequence shown here is derived from an EMBL/GenBank/DDBJ whole genome shotgun (WGS) entry which is preliminary data.</text>
</comment>
<dbReference type="PANTHER" id="PTHR11373">
    <property type="entry name" value="DEOXYNUCLEOSIDE TRIPHOSPHATE TRIPHOSPHOHYDROLASE"/>
    <property type="match status" value="1"/>
</dbReference>
<reference evidence="2" key="1">
    <citation type="submission" date="2021-02" db="EMBL/GenBank/DDBJ databases">
        <title>The CRISPR/cas machinery reduction and long-range gene transfer in the hot spring cyanobacterium Synechococcus.</title>
        <authorList>
            <person name="Dvorak P."/>
            <person name="Jahodarova E."/>
            <person name="Hasler P."/>
            <person name="Poulickova A."/>
        </authorList>
    </citation>
    <scope>NUCLEOTIDE SEQUENCE</scope>
    <source>
        <strain evidence="2">Rupite</strain>
    </source>
</reference>
<dbReference type="SMART" id="SM00471">
    <property type="entry name" value="HDc"/>
    <property type="match status" value="1"/>
</dbReference>
<dbReference type="Gene3D" id="1.10.3210.10">
    <property type="entry name" value="Hypothetical protein af1432"/>
    <property type="match status" value="1"/>
</dbReference>
<dbReference type="RefSeq" id="WP_244348499.1">
    <property type="nucleotide sequence ID" value="NZ_JAFIRA010000001.1"/>
</dbReference>
<dbReference type="SUPFAM" id="SSF109604">
    <property type="entry name" value="HD-domain/PDEase-like"/>
    <property type="match status" value="1"/>
</dbReference>
<protein>
    <submittedName>
        <fullName evidence="2">HD domain-containing protein</fullName>
    </submittedName>
</protein>
<gene>
    <name evidence="2" type="ORF">JX360_00985</name>
</gene>
<dbReference type="InterPro" id="IPR050135">
    <property type="entry name" value="dGTPase-like"/>
</dbReference>
<feature type="domain" description="HD" evidence="1">
    <location>
        <begin position="63"/>
        <end position="179"/>
    </location>
</feature>
<dbReference type="InterPro" id="IPR006674">
    <property type="entry name" value="HD_domain"/>
</dbReference>
<name>A0ABT0C6S6_THEVL</name>
<evidence type="ECO:0000259" key="1">
    <source>
        <dbReference type="PROSITE" id="PS51831"/>
    </source>
</evidence>
<dbReference type="Proteomes" id="UP000830835">
    <property type="component" value="Unassembled WGS sequence"/>
</dbReference>